<evidence type="ECO:0000313" key="2">
    <source>
        <dbReference type="Proteomes" id="UP001195769"/>
    </source>
</evidence>
<dbReference type="GeneID" id="64667676"/>
<evidence type="ECO:0000313" key="1">
    <source>
        <dbReference type="EMBL" id="KAG1896761.1"/>
    </source>
</evidence>
<feature type="non-terminal residue" evidence="1">
    <location>
        <position position="1"/>
    </location>
</feature>
<organism evidence="1 2">
    <name type="scientific">Suillus fuscotomentosus</name>
    <dbReference type="NCBI Taxonomy" id="1912939"/>
    <lineage>
        <taxon>Eukaryota</taxon>
        <taxon>Fungi</taxon>
        <taxon>Dikarya</taxon>
        <taxon>Basidiomycota</taxon>
        <taxon>Agaricomycotina</taxon>
        <taxon>Agaricomycetes</taxon>
        <taxon>Agaricomycetidae</taxon>
        <taxon>Boletales</taxon>
        <taxon>Suillineae</taxon>
        <taxon>Suillaceae</taxon>
        <taxon>Suillus</taxon>
    </lineage>
</organism>
<dbReference type="RefSeq" id="XP_041222337.1">
    <property type="nucleotide sequence ID" value="XM_041373378.1"/>
</dbReference>
<comment type="caution">
    <text evidence="1">The sequence shown here is derived from an EMBL/GenBank/DDBJ whole genome shotgun (WGS) entry which is preliminary data.</text>
</comment>
<dbReference type="EMBL" id="JABBWK010000052">
    <property type="protein sequence ID" value="KAG1896761.1"/>
    <property type="molecule type" value="Genomic_DNA"/>
</dbReference>
<name>A0AAD4E049_9AGAM</name>
<proteinExistence type="predicted"/>
<dbReference type="AlphaFoldDB" id="A0AAD4E049"/>
<gene>
    <name evidence="1" type="ORF">F5891DRAFT_896694</name>
</gene>
<protein>
    <submittedName>
        <fullName evidence="1">Uncharacterized protein</fullName>
    </submittedName>
</protein>
<keyword evidence="2" id="KW-1185">Reference proteome</keyword>
<reference evidence="1" key="1">
    <citation type="journal article" date="2020" name="New Phytol.">
        <title>Comparative genomics reveals dynamic genome evolution in host specialist ectomycorrhizal fungi.</title>
        <authorList>
            <person name="Lofgren L.A."/>
            <person name="Nguyen N.H."/>
            <person name="Vilgalys R."/>
            <person name="Ruytinx J."/>
            <person name="Liao H.L."/>
            <person name="Branco S."/>
            <person name="Kuo A."/>
            <person name="LaButti K."/>
            <person name="Lipzen A."/>
            <person name="Andreopoulos W."/>
            <person name="Pangilinan J."/>
            <person name="Riley R."/>
            <person name="Hundley H."/>
            <person name="Na H."/>
            <person name="Barry K."/>
            <person name="Grigoriev I.V."/>
            <person name="Stajich J.E."/>
            <person name="Kennedy P.G."/>
        </authorList>
    </citation>
    <scope>NUCLEOTIDE SEQUENCE</scope>
    <source>
        <strain evidence="1">FC203</strain>
    </source>
</reference>
<accession>A0AAD4E049</accession>
<sequence>ICFSLHPGHALVDTAALIDEIITPTQDISALPVRIEEHDRWAVIGPGDRLLFWVPPNYDPLWCPPGTQWVVPALNPLLDLSRMAHGLSWESCY</sequence>
<dbReference type="Proteomes" id="UP001195769">
    <property type="component" value="Unassembled WGS sequence"/>
</dbReference>
<feature type="non-terminal residue" evidence="1">
    <location>
        <position position="93"/>
    </location>
</feature>